<proteinExistence type="predicted"/>
<protein>
    <submittedName>
        <fullName evidence="1">Uncharacterized protein</fullName>
    </submittedName>
</protein>
<gene>
    <name evidence="1" type="ORF">ONE63_004816</name>
</gene>
<accession>A0AAV7X1N2</accession>
<evidence type="ECO:0000313" key="1">
    <source>
        <dbReference type="EMBL" id="KAJ1519536.1"/>
    </source>
</evidence>
<sequence length="78" mass="9252">MLQPVIEAFQRNECFHKSYELGIECCLATYLITAFAIKKPERAFKYSMIAFFAAPTINWPFCVQQKWKRKAELEPREM</sequence>
<reference evidence="1" key="1">
    <citation type="submission" date="2022-12" db="EMBL/GenBank/DDBJ databases">
        <title>Chromosome-level genome assembly of the bean flower thrips Megalurothrips usitatus.</title>
        <authorList>
            <person name="Ma L."/>
            <person name="Liu Q."/>
            <person name="Li H."/>
            <person name="Cai W."/>
        </authorList>
    </citation>
    <scope>NUCLEOTIDE SEQUENCE</scope>
    <source>
        <strain evidence="1">Cailab_2022a</strain>
    </source>
</reference>
<dbReference type="Proteomes" id="UP001075354">
    <property type="component" value="Chromosome 16"/>
</dbReference>
<keyword evidence="2" id="KW-1185">Reference proteome</keyword>
<dbReference type="AlphaFoldDB" id="A0AAV7X1N2"/>
<dbReference type="EMBL" id="JAPTSV010000016">
    <property type="protein sequence ID" value="KAJ1519536.1"/>
    <property type="molecule type" value="Genomic_DNA"/>
</dbReference>
<name>A0AAV7X1N2_9NEOP</name>
<evidence type="ECO:0000313" key="2">
    <source>
        <dbReference type="Proteomes" id="UP001075354"/>
    </source>
</evidence>
<organism evidence="1 2">
    <name type="scientific">Megalurothrips usitatus</name>
    <name type="common">bean blossom thrips</name>
    <dbReference type="NCBI Taxonomy" id="439358"/>
    <lineage>
        <taxon>Eukaryota</taxon>
        <taxon>Metazoa</taxon>
        <taxon>Ecdysozoa</taxon>
        <taxon>Arthropoda</taxon>
        <taxon>Hexapoda</taxon>
        <taxon>Insecta</taxon>
        <taxon>Pterygota</taxon>
        <taxon>Neoptera</taxon>
        <taxon>Paraneoptera</taxon>
        <taxon>Thysanoptera</taxon>
        <taxon>Terebrantia</taxon>
        <taxon>Thripoidea</taxon>
        <taxon>Thripidae</taxon>
        <taxon>Megalurothrips</taxon>
    </lineage>
</organism>
<comment type="caution">
    <text evidence="1">The sequence shown here is derived from an EMBL/GenBank/DDBJ whole genome shotgun (WGS) entry which is preliminary data.</text>
</comment>